<evidence type="ECO:0000256" key="9">
    <source>
        <dbReference type="ARBA" id="ARBA00023679"/>
    </source>
</evidence>
<feature type="domain" description="Nudix hydrolase" evidence="11">
    <location>
        <begin position="197"/>
        <end position="327"/>
    </location>
</feature>
<feature type="compositionally biased region" description="Basic and acidic residues" evidence="10">
    <location>
        <begin position="1"/>
        <end position="18"/>
    </location>
</feature>
<evidence type="ECO:0000259" key="11">
    <source>
        <dbReference type="PROSITE" id="PS51462"/>
    </source>
</evidence>
<gene>
    <name evidence="12" type="ORF">GCM10025865_03200</name>
</gene>
<evidence type="ECO:0000256" key="7">
    <source>
        <dbReference type="ARBA" id="ARBA00022842"/>
    </source>
</evidence>
<comment type="cofactor">
    <cofactor evidence="1">
        <name>Mg(2+)</name>
        <dbReference type="ChEBI" id="CHEBI:18420"/>
    </cofactor>
</comment>
<dbReference type="Gene3D" id="3.90.79.10">
    <property type="entry name" value="Nucleoside Triphosphate Pyrophosphohydrolase"/>
    <property type="match status" value="1"/>
</dbReference>
<protein>
    <recommendedName>
        <fullName evidence="4">NAD(+) diphosphatase</fullName>
        <ecNumber evidence="4">3.6.1.22</ecNumber>
    </recommendedName>
</protein>
<dbReference type="PANTHER" id="PTHR42904:SF6">
    <property type="entry name" value="NAD-CAPPED RNA HYDROLASE NUDT12"/>
    <property type="match status" value="1"/>
</dbReference>
<organism evidence="12 13">
    <name type="scientific">Paraoerskovia sediminicola</name>
    <dbReference type="NCBI Taxonomy" id="1138587"/>
    <lineage>
        <taxon>Bacteria</taxon>
        <taxon>Bacillati</taxon>
        <taxon>Actinomycetota</taxon>
        <taxon>Actinomycetes</taxon>
        <taxon>Micrococcales</taxon>
        <taxon>Cellulomonadaceae</taxon>
        <taxon>Paraoerskovia</taxon>
    </lineage>
</organism>
<keyword evidence="8" id="KW-0520">NAD</keyword>
<evidence type="ECO:0000256" key="6">
    <source>
        <dbReference type="ARBA" id="ARBA00022801"/>
    </source>
</evidence>
<keyword evidence="5" id="KW-0479">Metal-binding</keyword>
<dbReference type="InterPro" id="IPR000086">
    <property type="entry name" value="NUDIX_hydrolase_dom"/>
</dbReference>
<evidence type="ECO:0000256" key="3">
    <source>
        <dbReference type="ARBA" id="ARBA00009595"/>
    </source>
</evidence>
<evidence type="ECO:0000256" key="10">
    <source>
        <dbReference type="SAM" id="MobiDB-lite"/>
    </source>
</evidence>
<dbReference type="InterPro" id="IPR015797">
    <property type="entry name" value="NUDIX_hydrolase-like_dom_sf"/>
</dbReference>
<evidence type="ECO:0000256" key="5">
    <source>
        <dbReference type="ARBA" id="ARBA00022723"/>
    </source>
</evidence>
<dbReference type="Proteomes" id="UP001321475">
    <property type="component" value="Chromosome"/>
</dbReference>
<dbReference type="Pfam" id="PF09297">
    <property type="entry name" value="Zn_ribbon_NUD"/>
    <property type="match status" value="1"/>
</dbReference>
<dbReference type="EMBL" id="AP027729">
    <property type="protein sequence ID" value="BDZ41021.1"/>
    <property type="molecule type" value="Genomic_DNA"/>
</dbReference>
<comment type="similarity">
    <text evidence="3">Belongs to the Nudix hydrolase family. NudC subfamily.</text>
</comment>
<evidence type="ECO:0000313" key="13">
    <source>
        <dbReference type="Proteomes" id="UP001321475"/>
    </source>
</evidence>
<dbReference type="PROSITE" id="PS00893">
    <property type="entry name" value="NUDIX_BOX"/>
    <property type="match status" value="1"/>
</dbReference>
<keyword evidence="7" id="KW-0460">Magnesium</keyword>
<dbReference type="Pfam" id="PF00293">
    <property type="entry name" value="NUDIX"/>
    <property type="match status" value="1"/>
</dbReference>
<accession>A0ABM8FZ36</accession>
<dbReference type="RefSeq" id="WP_286218301.1">
    <property type="nucleotide sequence ID" value="NZ_AP027729.1"/>
</dbReference>
<comment type="catalytic activity">
    <reaction evidence="9">
        <text>a 5'-end NAD(+)-phospho-ribonucleoside in mRNA + H2O = a 5'-end phospho-adenosine-phospho-ribonucleoside in mRNA + beta-nicotinamide D-ribonucleotide + 2 H(+)</text>
        <dbReference type="Rhea" id="RHEA:60876"/>
        <dbReference type="Rhea" id="RHEA-COMP:15698"/>
        <dbReference type="Rhea" id="RHEA-COMP:15719"/>
        <dbReference type="ChEBI" id="CHEBI:14649"/>
        <dbReference type="ChEBI" id="CHEBI:15377"/>
        <dbReference type="ChEBI" id="CHEBI:15378"/>
        <dbReference type="ChEBI" id="CHEBI:144029"/>
        <dbReference type="ChEBI" id="CHEBI:144051"/>
    </reaction>
    <physiologicalReaction direction="left-to-right" evidence="9">
        <dbReference type="Rhea" id="RHEA:60877"/>
    </physiologicalReaction>
</comment>
<dbReference type="EC" id="3.6.1.22" evidence="4"/>
<evidence type="ECO:0000256" key="4">
    <source>
        <dbReference type="ARBA" id="ARBA00012381"/>
    </source>
</evidence>
<name>A0ABM8FZ36_9CELL</name>
<comment type="cofactor">
    <cofactor evidence="2">
        <name>Zn(2+)</name>
        <dbReference type="ChEBI" id="CHEBI:29105"/>
    </cofactor>
</comment>
<dbReference type="CDD" id="cd03429">
    <property type="entry name" value="NUDIX_NADH_pyrophosphatase_Nudt13"/>
    <property type="match status" value="1"/>
</dbReference>
<evidence type="ECO:0000313" key="12">
    <source>
        <dbReference type="EMBL" id="BDZ41021.1"/>
    </source>
</evidence>
<reference evidence="13" key="1">
    <citation type="journal article" date="2019" name="Int. J. Syst. Evol. Microbiol.">
        <title>The Global Catalogue of Microorganisms (GCM) 10K type strain sequencing project: providing services to taxonomists for standard genome sequencing and annotation.</title>
        <authorList>
            <consortium name="The Broad Institute Genomics Platform"/>
            <consortium name="The Broad Institute Genome Sequencing Center for Infectious Disease"/>
            <person name="Wu L."/>
            <person name="Ma J."/>
        </authorList>
    </citation>
    <scope>NUCLEOTIDE SEQUENCE [LARGE SCALE GENOMIC DNA]</scope>
    <source>
        <strain evidence="13">NBRC 108565</strain>
    </source>
</reference>
<dbReference type="InterPro" id="IPR049734">
    <property type="entry name" value="NudC-like_C"/>
</dbReference>
<dbReference type="Gene3D" id="3.90.79.20">
    <property type="match status" value="1"/>
</dbReference>
<dbReference type="NCBIfam" id="NF001299">
    <property type="entry name" value="PRK00241.1"/>
    <property type="match status" value="1"/>
</dbReference>
<dbReference type="PANTHER" id="PTHR42904">
    <property type="entry name" value="NUDIX HYDROLASE, NUDC SUBFAMILY"/>
    <property type="match status" value="1"/>
</dbReference>
<evidence type="ECO:0000256" key="2">
    <source>
        <dbReference type="ARBA" id="ARBA00001947"/>
    </source>
</evidence>
<keyword evidence="6" id="KW-0378">Hydrolase</keyword>
<dbReference type="PROSITE" id="PS51462">
    <property type="entry name" value="NUDIX"/>
    <property type="match status" value="1"/>
</dbReference>
<proteinExistence type="inferred from homology"/>
<dbReference type="InterPro" id="IPR050241">
    <property type="entry name" value="NAD-cap_RNA_hydrolase_NudC"/>
</dbReference>
<dbReference type="InterPro" id="IPR020084">
    <property type="entry name" value="NUDIX_hydrolase_CS"/>
</dbReference>
<feature type="region of interest" description="Disordered" evidence="10">
    <location>
        <begin position="1"/>
        <end position="47"/>
    </location>
</feature>
<sequence length="337" mass="35762">MTHDVDRADETRTPDRGGRRPTPLDGHEARPVTLDPAGDRRSAPGLLDDLWDDTATQVVLVDGGRLAVSSSGQDGALDLARFEPSAVPLPDGAIRAYLGRDVVRGVELVAVLLPPPADPGAQAQHDPRDPREASTFVGLRAASVSLSDVDGAAATAGVALAGWHASHPRCPRCGAPTEVTHAGWVRRCPVEGVDLYPRTDAAVIMTVTDAQDRLLLGHAARWPERRFSTLAGYVEPGESLESAVRREVLEEVGLTIGEVRYQGSQSWPFPASLMLGFAARATTTDVRVDGVEVTAARWFTRPGLAQAVGTGEVLLPGRSSIARALIEDWFGGSLPGE</sequence>
<evidence type="ECO:0000256" key="1">
    <source>
        <dbReference type="ARBA" id="ARBA00001946"/>
    </source>
</evidence>
<dbReference type="SUPFAM" id="SSF55811">
    <property type="entry name" value="Nudix"/>
    <property type="match status" value="1"/>
</dbReference>
<keyword evidence="13" id="KW-1185">Reference proteome</keyword>
<dbReference type="InterPro" id="IPR015376">
    <property type="entry name" value="Znr_NADH_PPase"/>
</dbReference>
<evidence type="ECO:0000256" key="8">
    <source>
        <dbReference type="ARBA" id="ARBA00023027"/>
    </source>
</evidence>